<evidence type="ECO:0000256" key="1">
    <source>
        <dbReference type="SAM" id="Phobius"/>
    </source>
</evidence>
<keyword evidence="1" id="KW-0812">Transmembrane</keyword>
<feature type="transmembrane region" description="Helical" evidence="1">
    <location>
        <begin position="26"/>
        <end position="50"/>
    </location>
</feature>
<name>A0A0J0XRH8_9TREE</name>
<accession>A0A0J0XRH8</accession>
<feature type="transmembrane region" description="Helical" evidence="1">
    <location>
        <begin position="102"/>
        <end position="130"/>
    </location>
</feature>
<proteinExistence type="predicted"/>
<keyword evidence="1" id="KW-1133">Transmembrane helix</keyword>
<protein>
    <submittedName>
        <fullName evidence="2">Uncharacterized protein</fullName>
    </submittedName>
</protein>
<dbReference type="Proteomes" id="UP000053611">
    <property type="component" value="Unassembled WGS sequence"/>
</dbReference>
<evidence type="ECO:0000313" key="2">
    <source>
        <dbReference type="EMBL" id="KLT43672.1"/>
    </source>
</evidence>
<keyword evidence="3" id="KW-1185">Reference proteome</keyword>
<dbReference type="RefSeq" id="XP_018280163.1">
    <property type="nucleotide sequence ID" value="XM_018426155.1"/>
</dbReference>
<feature type="transmembrane region" description="Helical" evidence="1">
    <location>
        <begin position="142"/>
        <end position="168"/>
    </location>
</feature>
<dbReference type="AlphaFoldDB" id="A0A0J0XRH8"/>
<sequence length="220" mass="24834">MVYETALRLRHRGGAFLLLLLKNIRMIIAEIVLPPVTAAAMLCSGLLFSWRGESPMLCLILSIVIFLSGLSWTMLLLALLYIRLSDFFLPYAGMGFPRRAKFYKWGYTCLGGLIITINCAAGWLLGYFAIHQKLKENLSKWHLALGLCYGLIFLCSGALTCWLARLLICHHKECSPHCDGLSRRWACKLRLAALPRDENELPVDWYVCPEQSVETPVNSP</sequence>
<dbReference type="GeneID" id="28986758"/>
<evidence type="ECO:0000313" key="3">
    <source>
        <dbReference type="Proteomes" id="UP000053611"/>
    </source>
</evidence>
<reference evidence="2 3" key="1">
    <citation type="submission" date="2015-03" db="EMBL/GenBank/DDBJ databases">
        <title>Genomics and transcriptomics of the oil-accumulating basidiomycete yeast T. oleaginosus allow insights into substrate utilization and the diverse evolutionary trajectories of mating systems in fungi.</title>
        <authorList>
            <consortium name="DOE Joint Genome Institute"/>
            <person name="Kourist R."/>
            <person name="Kracht O."/>
            <person name="Bracharz F."/>
            <person name="Lipzen A."/>
            <person name="Nolan M."/>
            <person name="Ohm R."/>
            <person name="Grigoriev I."/>
            <person name="Sun S."/>
            <person name="Heitman J."/>
            <person name="Bruck T."/>
            <person name="Nowrousian M."/>
        </authorList>
    </citation>
    <scope>NUCLEOTIDE SEQUENCE [LARGE SCALE GENOMIC DNA]</scope>
    <source>
        <strain evidence="2 3">IBC0246</strain>
    </source>
</reference>
<gene>
    <name evidence="2" type="ORF">CC85DRAFT_316723</name>
</gene>
<keyword evidence="1" id="KW-0472">Membrane</keyword>
<feature type="transmembrane region" description="Helical" evidence="1">
    <location>
        <begin position="57"/>
        <end position="82"/>
    </location>
</feature>
<organism evidence="2 3">
    <name type="scientific">Cutaneotrichosporon oleaginosum</name>
    <dbReference type="NCBI Taxonomy" id="879819"/>
    <lineage>
        <taxon>Eukaryota</taxon>
        <taxon>Fungi</taxon>
        <taxon>Dikarya</taxon>
        <taxon>Basidiomycota</taxon>
        <taxon>Agaricomycotina</taxon>
        <taxon>Tremellomycetes</taxon>
        <taxon>Trichosporonales</taxon>
        <taxon>Trichosporonaceae</taxon>
        <taxon>Cutaneotrichosporon</taxon>
    </lineage>
</organism>
<dbReference type="EMBL" id="KQ087193">
    <property type="protein sequence ID" value="KLT43672.1"/>
    <property type="molecule type" value="Genomic_DNA"/>
</dbReference>